<dbReference type="Pfam" id="PF24845">
    <property type="entry name" value="DUF7721"/>
    <property type="match status" value="1"/>
</dbReference>
<protein>
    <recommendedName>
        <fullName evidence="2">DUF7721 domain-containing protein</fullName>
    </recommendedName>
</protein>
<evidence type="ECO:0000256" key="1">
    <source>
        <dbReference type="SAM" id="MobiDB-lite"/>
    </source>
</evidence>
<feature type="non-terminal residue" evidence="3">
    <location>
        <position position="1"/>
    </location>
</feature>
<comment type="caution">
    <text evidence="3">The sequence shown here is derived from an EMBL/GenBank/DDBJ whole genome shotgun (WGS) entry which is preliminary data.</text>
</comment>
<feature type="domain" description="DUF7721" evidence="2">
    <location>
        <begin position="71"/>
        <end position="156"/>
    </location>
</feature>
<accession>A0AAV0AGP9</accession>
<dbReference type="InterPro" id="IPR056138">
    <property type="entry name" value="DUF7721"/>
</dbReference>
<proteinExistence type="predicted"/>
<keyword evidence="4" id="KW-1185">Reference proteome</keyword>
<dbReference type="Proteomes" id="UP001153365">
    <property type="component" value="Unassembled WGS sequence"/>
</dbReference>
<gene>
    <name evidence="3" type="ORF">PPACK8108_LOCUS1567</name>
</gene>
<evidence type="ECO:0000313" key="4">
    <source>
        <dbReference type="Proteomes" id="UP001153365"/>
    </source>
</evidence>
<name>A0AAV0AGP9_PHAPC</name>
<dbReference type="PANTHER" id="PTHR39477:SF1">
    <property type="entry name" value="BETA-FLANKING PROTEIN"/>
    <property type="match status" value="1"/>
</dbReference>
<feature type="compositionally biased region" description="Low complexity" evidence="1">
    <location>
        <begin position="12"/>
        <end position="46"/>
    </location>
</feature>
<evidence type="ECO:0000259" key="2">
    <source>
        <dbReference type="Pfam" id="PF24845"/>
    </source>
</evidence>
<feature type="region of interest" description="Disordered" evidence="1">
    <location>
        <begin position="118"/>
        <end position="137"/>
    </location>
</feature>
<dbReference type="EMBL" id="CALTRL010000210">
    <property type="protein sequence ID" value="CAH7667176.1"/>
    <property type="molecule type" value="Genomic_DNA"/>
</dbReference>
<dbReference type="PANTHER" id="PTHR39477">
    <property type="entry name" value="CHROMOSOME 8, WHOLE GENOME SHOTGUN SEQUENCE"/>
    <property type="match status" value="1"/>
</dbReference>
<reference evidence="3" key="1">
    <citation type="submission" date="2022-06" db="EMBL/GenBank/DDBJ databases">
        <authorList>
            <consortium name="SYNGENTA / RWTH Aachen University"/>
        </authorList>
    </citation>
    <scope>NUCLEOTIDE SEQUENCE</scope>
</reference>
<dbReference type="AlphaFoldDB" id="A0AAV0AGP9"/>
<evidence type="ECO:0000313" key="3">
    <source>
        <dbReference type="EMBL" id="CAH7667176.1"/>
    </source>
</evidence>
<sequence length="264" mass="27674">FLKGKAAYEQYSDNQSKNDNHSNSNNNNSHGSNSNSNPYNSPNDLNLTGGAHLNRPAGGQWIDTDGDGIPDFQQAAHHATENSGASGDASLFNNALSFLKSHSNKDDDDDDDIDEERVTKAHDRAYNQGQGGSMDAKSMGMAAALQAFKQYSSGGSSAQTNSSSGGGISGGGQSKLIGMAMAQAAKLFDKSGGASNGQKQDAVNSAGKMVMKLLMKEKMGKFTGGGNSGGLSGLASLASKYVFSNIEKKLTFNNLNYQFLIYKG</sequence>
<organism evidence="3 4">
    <name type="scientific">Phakopsora pachyrhizi</name>
    <name type="common">Asian soybean rust disease fungus</name>
    <dbReference type="NCBI Taxonomy" id="170000"/>
    <lineage>
        <taxon>Eukaryota</taxon>
        <taxon>Fungi</taxon>
        <taxon>Dikarya</taxon>
        <taxon>Basidiomycota</taxon>
        <taxon>Pucciniomycotina</taxon>
        <taxon>Pucciniomycetes</taxon>
        <taxon>Pucciniales</taxon>
        <taxon>Phakopsoraceae</taxon>
        <taxon>Phakopsora</taxon>
    </lineage>
</organism>
<feature type="region of interest" description="Disordered" evidence="1">
    <location>
        <begin position="1"/>
        <end position="87"/>
    </location>
</feature>